<protein>
    <submittedName>
        <fullName evidence="2">Uncharacterized protein</fullName>
    </submittedName>
</protein>
<name>A0AAD7WL03_9TELE</name>
<accession>A0AAD7WL03</accession>
<evidence type="ECO:0000313" key="2">
    <source>
        <dbReference type="EMBL" id="KAJ8400871.1"/>
    </source>
</evidence>
<evidence type="ECO:0000256" key="1">
    <source>
        <dbReference type="SAM" id="MobiDB-lite"/>
    </source>
</evidence>
<dbReference type="EMBL" id="JAINUG010000074">
    <property type="protein sequence ID" value="KAJ8400871.1"/>
    <property type="molecule type" value="Genomic_DNA"/>
</dbReference>
<keyword evidence="3" id="KW-1185">Reference proteome</keyword>
<reference evidence="2" key="1">
    <citation type="journal article" date="2023" name="Science">
        <title>Genome structures resolve the early diversification of teleost fishes.</title>
        <authorList>
            <person name="Parey E."/>
            <person name="Louis A."/>
            <person name="Montfort J."/>
            <person name="Bouchez O."/>
            <person name="Roques C."/>
            <person name="Iampietro C."/>
            <person name="Lluch J."/>
            <person name="Castinel A."/>
            <person name="Donnadieu C."/>
            <person name="Desvignes T."/>
            <person name="Floi Bucao C."/>
            <person name="Jouanno E."/>
            <person name="Wen M."/>
            <person name="Mejri S."/>
            <person name="Dirks R."/>
            <person name="Jansen H."/>
            <person name="Henkel C."/>
            <person name="Chen W.J."/>
            <person name="Zahm M."/>
            <person name="Cabau C."/>
            <person name="Klopp C."/>
            <person name="Thompson A.W."/>
            <person name="Robinson-Rechavi M."/>
            <person name="Braasch I."/>
            <person name="Lecointre G."/>
            <person name="Bobe J."/>
            <person name="Postlethwait J.H."/>
            <person name="Berthelot C."/>
            <person name="Roest Crollius H."/>
            <person name="Guiguen Y."/>
        </authorList>
    </citation>
    <scope>NUCLEOTIDE SEQUENCE</scope>
    <source>
        <strain evidence="2">NC1722</strain>
    </source>
</reference>
<comment type="caution">
    <text evidence="2">The sequence shown here is derived from an EMBL/GenBank/DDBJ whole genome shotgun (WGS) entry which is preliminary data.</text>
</comment>
<organism evidence="2 3">
    <name type="scientific">Aldrovandia affinis</name>
    <dbReference type="NCBI Taxonomy" id="143900"/>
    <lineage>
        <taxon>Eukaryota</taxon>
        <taxon>Metazoa</taxon>
        <taxon>Chordata</taxon>
        <taxon>Craniata</taxon>
        <taxon>Vertebrata</taxon>
        <taxon>Euteleostomi</taxon>
        <taxon>Actinopterygii</taxon>
        <taxon>Neopterygii</taxon>
        <taxon>Teleostei</taxon>
        <taxon>Notacanthiformes</taxon>
        <taxon>Halosauridae</taxon>
        <taxon>Aldrovandia</taxon>
    </lineage>
</organism>
<dbReference type="AlphaFoldDB" id="A0AAD7WL03"/>
<dbReference type="Proteomes" id="UP001221898">
    <property type="component" value="Unassembled WGS sequence"/>
</dbReference>
<evidence type="ECO:0000313" key="3">
    <source>
        <dbReference type="Proteomes" id="UP001221898"/>
    </source>
</evidence>
<feature type="region of interest" description="Disordered" evidence="1">
    <location>
        <begin position="1"/>
        <end position="29"/>
    </location>
</feature>
<proteinExistence type="predicted"/>
<feature type="compositionally biased region" description="Basic and acidic residues" evidence="1">
    <location>
        <begin position="1"/>
        <end position="13"/>
    </location>
</feature>
<sequence length="109" mass="12109">MSHMGLGRDRLQETADPAEGQWRASQSHEEVRTILEPFEQVTVEISAERYVTASKAILLAKGLQRVTANYHRSATTEQASGLVNSLCETWQYKMAEENCAASLGQELPT</sequence>
<gene>
    <name evidence="2" type="ORF">AAFF_G00392250</name>
</gene>